<comment type="caution">
    <text evidence="4">The sequence shown here is derived from an EMBL/GenBank/DDBJ whole genome shotgun (WGS) entry which is preliminary data.</text>
</comment>
<evidence type="ECO:0000256" key="1">
    <source>
        <dbReference type="ARBA" id="ARBA00009861"/>
    </source>
</evidence>
<evidence type="ECO:0000256" key="2">
    <source>
        <dbReference type="ARBA" id="ARBA00022679"/>
    </source>
</evidence>
<keyword evidence="2" id="KW-0808">Transferase</keyword>
<reference evidence="5" key="1">
    <citation type="journal article" date="2023" name="Proc. Natl. Acad. Sci. U.S.A.">
        <title>Genomic and structural basis for evolution of tropane alkaloid biosynthesis.</title>
        <authorList>
            <person name="Wanga Y.-J."/>
            <person name="Taina T."/>
            <person name="Yua J.-Y."/>
            <person name="Lia J."/>
            <person name="Xua B."/>
            <person name="Chenc J."/>
            <person name="D'Auriad J.C."/>
            <person name="Huanga J.-P."/>
            <person name="Huanga S.-X."/>
        </authorList>
    </citation>
    <scope>NUCLEOTIDE SEQUENCE [LARGE SCALE GENOMIC DNA]</scope>
    <source>
        <strain evidence="5">cv. KIB-2019</strain>
    </source>
</reference>
<accession>A0A9Q1MQ98</accession>
<dbReference type="InterPro" id="IPR050898">
    <property type="entry name" value="Plant_acyltransferase"/>
</dbReference>
<protein>
    <submittedName>
        <fullName evidence="4">Uncharacterized protein</fullName>
    </submittedName>
</protein>
<evidence type="ECO:0000313" key="5">
    <source>
        <dbReference type="Proteomes" id="UP001152561"/>
    </source>
</evidence>
<dbReference type="Gene3D" id="3.30.559.10">
    <property type="entry name" value="Chloramphenicol acetyltransferase-like domain"/>
    <property type="match status" value="2"/>
</dbReference>
<evidence type="ECO:0000313" key="4">
    <source>
        <dbReference type="EMBL" id="KAJ8565802.1"/>
    </source>
</evidence>
<dbReference type="Proteomes" id="UP001152561">
    <property type="component" value="Unassembled WGS sequence"/>
</dbReference>
<dbReference type="PANTHER" id="PTHR31147">
    <property type="entry name" value="ACYL TRANSFERASE 4"/>
    <property type="match status" value="1"/>
</dbReference>
<proteinExistence type="inferred from homology"/>
<dbReference type="InterPro" id="IPR023213">
    <property type="entry name" value="CAT-like_dom_sf"/>
</dbReference>
<gene>
    <name evidence="4" type="ORF">K7X08_008378</name>
</gene>
<sequence>MGLTFCHSICDGLGAAQFLKAVGEFARGVEKLRVTPVWCREYLLPSPLAQKEFADHETKDNSSMPPPLPIPVPDQQLEHTSFDIPTDEIYQLKHHRTRAISNLTDNKKNFSNSSSHISFITDNAGDDEVELVFFANCRQLVPLPDGFYGNCFFPVTVTALTKIVAEASLAEVVKLIKDAKANLPAEFSRWLNNKTDKSTSDDPFAPGPRVGYDTLFISKWARLGFNEVDYGWGKSVQYKGLLLCKQTTSTQKWH</sequence>
<dbReference type="OrthoDB" id="444127at2759"/>
<organism evidence="4 5">
    <name type="scientific">Anisodus acutangulus</name>
    <dbReference type="NCBI Taxonomy" id="402998"/>
    <lineage>
        <taxon>Eukaryota</taxon>
        <taxon>Viridiplantae</taxon>
        <taxon>Streptophyta</taxon>
        <taxon>Embryophyta</taxon>
        <taxon>Tracheophyta</taxon>
        <taxon>Spermatophyta</taxon>
        <taxon>Magnoliopsida</taxon>
        <taxon>eudicotyledons</taxon>
        <taxon>Gunneridae</taxon>
        <taxon>Pentapetalae</taxon>
        <taxon>asterids</taxon>
        <taxon>lamiids</taxon>
        <taxon>Solanales</taxon>
        <taxon>Solanaceae</taxon>
        <taxon>Solanoideae</taxon>
        <taxon>Hyoscyameae</taxon>
        <taxon>Anisodus</taxon>
    </lineage>
</organism>
<dbReference type="Pfam" id="PF02458">
    <property type="entry name" value="Transferase"/>
    <property type="match status" value="1"/>
</dbReference>
<dbReference type="AlphaFoldDB" id="A0A9Q1MQ98"/>
<keyword evidence="3" id="KW-0012">Acyltransferase</keyword>
<evidence type="ECO:0000256" key="3">
    <source>
        <dbReference type="ARBA" id="ARBA00023315"/>
    </source>
</evidence>
<name>A0A9Q1MQ98_9SOLA</name>
<dbReference type="PANTHER" id="PTHR31147:SF1">
    <property type="entry name" value="ACYL TRANSFERASE 4"/>
    <property type="match status" value="1"/>
</dbReference>
<dbReference type="GO" id="GO:0016746">
    <property type="term" value="F:acyltransferase activity"/>
    <property type="evidence" value="ECO:0007669"/>
    <property type="project" value="UniProtKB-KW"/>
</dbReference>
<keyword evidence="5" id="KW-1185">Reference proteome</keyword>
<dbReference type="EMBL" id="JAJAGQ010000004">
    <property type="protein sequence ID" value="KAJ8565802.1"/>
    <property type="molecule type" value="Genomic_DNA"/>
</dbReference>
<comment type="similarity">
    <text evidence="1">Belongs to the plant acyltransferase family.</text>
</comment>